<keyword evidence="3 18" id="KW-0812">Transmembrane</keyword>
<keyword evidence="1 18" id="KW-0813">Transport</keyword>
<evidence type="ECO:0000313" key="22">
    <source>
        <dbReference type="Ensembl" id="ENSMALP00000024749.1"/>
    </source>
</evidence>
<feature type="chain" id="PRO_5022260802" description="Gamma-aminobutyric acid type A receptor beta3 subunit" evidence="18">
    <location>
        <begin position="26"/>
        <end position="475"/>
    </location>
</feature>
<dbReference type="GeneID" id="109965702"/>
<evidence type="ECO:0000256" key="15">
    <source>
        <dbReference type="ARBA" id="ARBA00023286"/>
    </source>
</evidence>
<feature type="transmembrane region" description="Helical" evidence="18">
    <location>
        <begin position="456"/>
        <end position="473"/>
    </location>
</feature>
<feature type="transmembrane region" description="Helical" evidence="18">
    <location>
        <begin position="272"/>
        <end position="289"/>
    </location>
</feature>
<dbReference type="PRINTS" id="PR01160">
    <property type="entry name" value="GABAARBETA"/>
</dbReference>
<evidence type="ECO:0000256" key="2">
    <source>
        <dbReference type="ARBA" id="ARBA00022475"/>
    </source>
</evidence>
<dbReference type="GO" id="GO:0034707">
    <property type="term" value="C:chloride channel complex"/>
    <property type="evidence" value="ECO:0007669"/>
    <property type="project" value="UniProtKB-KW"/>
</dbReference>
<evidence type="ECO:0000256" key="7">
    <source>
        <dbReference type="ARBA" id="ARBA00023065"/>
    </source>
</evidence>
<evidence type="ECO:0000259" key="20">
    <source>
        <dbReference type="Pfam" id="PF02931"/>
    </source>
</evidence>
<dbReference type="GO" id="GO:1902711">
    <property type="term" value="C:GABA-A receptor complex"/>
    <property type="evidence" value="ECO:0007669"/>
    <property type="project" value="UniProtKB-ARBA"/>
</dbReference>
<dbReference type="InterPro" id="IPR018000">
    <property type="entry name" value="Neurotransmitter_ion_chnl_CS"/>
</dbReference>
<evidence type="ECO:0000256" key="9">
    <source>
        <dbReference type="ARBA" id="ARBA00023157"/>
    </source>
</evidence>
<dbReference type="FunFam" id="2.70.170.10:FF:000004">
    <property type="entry name" value="Gamma-aminobutyric acid receptor subunit beta-2 isoform A"/>
    <property type="match status" value="1"/>
</dbReference>
<keyword evidence="14" id="KW-0628">Postsynaptic cell membrane</keyword>
<dbReference type="Pfam" id="PF02932">
    <property type="entry name" value="Neur_chan_memb"/>
    <property type="match status" value="1"/>
</dbReference>
<dbReference type="PRINTS" id="PR00252">
    <property type="entry name" value="NRIONCHANNEL"/>
</dbReference>
<dbReference type="InterPro" id="IPR006202">
    <property type="entry name" value="Neur_chan_lig-bd"/>
</dbReference>
<dbReference type="PRINTS" id="PR00253">
    <property type="entry name" value="GABAARECEPTR"/>
</dbReference>
<organism evidence="22 23">
    <name type="scientific">Monopterus albus</name>
    <name type="common">Swamp eel</name>
    <dbReference type="NCBI Taxonomy" id="43700"/>
    <lineage>
        <taxon>Eukaryota</taxon>
        <taxon>Metazoa</taxon>
        <taxon>Chordata</taxon>
        <taxon>Craniata</taxon>
        <taxon>Vertebrata</taxon>
        <taxon>Euteleostomi</taxon>
        <taxon>Actinopterygii</taxon>
        <taxon>Neopterygii</taxon>
        <taxon>Teleostei</taxon>
        <taxon>Neoteleostei</taxon>
        <taxon>Acanthomorphata</taxon>
        <taxon>Anabantaria</taxon>
        <taxon>Synbranchiformes</taxon>
        <taxon>Synbranchidae</taxon>
        <taxon>Monopterus</taxon>
    </lineage>
</organism>
<evidence type="ECO:0000256" key="16">
    <source>
        <dbReference type="ARBA" id="ARBA00023303"/>
    </source>
</evidence>
<feature type="signal peptide" evidence="18">
    <location>
        <begin position="1"/>
        <end position="25"/>
    </location>
</feature>
<dbReference type="Gene3D" id="2.70.170.10">
    <property type="entry name" value="Neurotransmitter-gated ion-channel ligand-binding domain"/>
    <property type="match status" value="1"/>
</dbReference>
<evidence type="ECO:0000256" key="10">
    <source>
        <dbReference type="ARBA" id="ARBA00023170"/>
    </source>
</evidence>
<evidence type="ECO:0000256" key="5">
    <source>
        <dbReference type="ARBA" id="ARBA00022989"/>
    </source>
</evidence>
<dbReference type="FunFam" id="1.20.58.390:FF:000004">
    <property type="entry name" value="Gamma-aminobutyric acid receptor subunit beta-2 isoform A"/>
    <property type="match status" value="1"/>
</dbReference>
<keyword evidence="9" id="KW-1015">Disulfide bond</keyword>
<keyword evidence="2" id="KW-1003">Cell membrane</keyword>
<evidence type="ECO:0000256" key="17">
    <source>
        <dbReference type="ARBA" id="ARBA00034104"/>
    </source>
</evidence>
<keyword evidence="16 18" id="KW-0407">Ion channel</keyword>
<dbReference type="PROSITE" id="PS00236">
    <property type="entry name" value="NEUROTR_ION_CHANNEL"/>
    <property type="match status" value="1"/>
</dbReference>
<accession>A0A3Q3JWZ8</accession>
<keyword evidence="15" id="KW-1071">Ligand-gated ion channel</keyword>
<dbReference type="GO" id="GO:0045211">
    <property type="term" value="C:postsynaptic membrane"/>
    <property type="evidence" value="ECO:0007669"/>
    <property type="project" value="UniProtKB-SubCell"/>
</dbReference>
<evidence type="ECO:0008006" key="24">
    <source>
        <dbReference type="Google" id="ProtNLM"/>
    </source>
</evidence>
<evidence type="ECO:0000256" key="18">
    <source>
        <dbReference type="RuleBase" id="RU000687"/>
    </source>
</evidence>
<evidence type="ECO:0000256" key="19">
    <source>
        <dbReference type="SAM" id="MobiDB-lite"/>
    </source>
</evidence>
<sequence length="475" mass="54339">MWGSQRSGLLDILSLPLVVAVMCCAQSVNEPGNMSFVKETVDKLLKGYDIRLRPDFGGPPVAVGMSIDVASIDMVSEVNMDYTLTMYFQQYWRDKRLAYAGIPLNLTLDNRVADRLWVPDTYFLNDKKSFVHGVTVKNRMIRLHPDGTVLYSLRITTTAACMMDLRRYPLDEQNCTLEIESYGYTTDDIEFYWKGGEAAVTGVTRIKLPQFSIVDYKLVSRNVVFSTGAYPRLSLSFKLKRNIGYFILQTYMPSILITILSWVSFWINYDASAARVALGITTVLTMTTINTHLRETLPKIPYVKAIDMYLMGCFVFVFLALLEYAFVNYIFFGRGPQLQKKLAERETKANNDRNKFDRPKVDSQGNILLTTLEIHNEVGGNEITTTVSESHNSSSMVFDNSGVQYRKPSGPRALGRHSTDRNAHLKKTRLRRRSSQLKIKIPDLTDVNAIDRWSRIIFPCTFSLFNLIYWLYYVN</sequence>
<name>A0A3Q3JWZ8_MONAL</name>
<dbReference type="Pfam" id="PF02931">
    <property type="entry name" value="Neur_chan_LBD"/>
    <property type="match status" value="1"/>
</dbReference>
<dbReference type="RefSeq" id="XP_020465597.1">
    <property type="nucleotide sequence ID" value="XM_020609941.1"/>
</dbReference>
<dbReference type="InterPro" id="IPR038050">
    <property type="entry name" value="Neuro_actylchol_rec"/>
</dbReference>
<dbReference type="InterPro" id="IPR006028">
    <property type="entry name" value="GABAA/Glycine_rcpt"/>
</dbReference>
<feature type="transmembrane region" description="Helical" evidence="18">
    <location>
        <begin position="243"/>
        <end position="265"/>
    </location>
</feature>
<evidence type="ECO:0000256" key="13">
    <source>
        <dbReference type="ARBA" id="ARBA00023214"/>
    </source>
</evidence>
<evidence type="ECO:0000256" key="6">
    <source>
        <dbReference type="ARBA" id="ARBA00023018"/>
    </source>
</evidence>
<evidence type="ECO:0000256" key="1">
    <source>
        <dbReference type="ARBA" id="ARBA00022448"/>
    </source>
</evidence>
<keyword evidence="7 18" id="KW-0406">Ion transport</keyword>
<dbReference type="InterPro" id="IPR006201">
    <property type="entry name" value="Neur_channel"/>
</dbReference>
<dbReference type="Gene3D" id="1.20.58.390">
    <property type="entry name" value="Neurotransmitter-gated ion-channel transmembrane domain"/>
    <property type="match status" value="1"/>
</dbReference>
<keyword evidence="10" id="KW-0675">Receptor</keyword>
<keyword evidence="6" id="KW-0770">Synapse</keyword>
<keyword evidence="11" id="KW-0869">Chloride channel</keyword>
<dbReference type="GO" id="GO:0007268">
    <property type="term" value="P:chemical synaptic transmission"/>
    <property type="evidence" value="ECO:0007669"/>
    <property type="project" value="UniProtKB-ARBA"/>
</dbReference>
<evidence type="ECO:0000256" key="4">
    <source>
        <dbReference type="ARBA" id="ARBA00022729"/>
    </source>
</evidence>
<keyword evidence="5 18" id="KW-1133">Transmembrane helix</keyword>
<dbReference type="CTD" id="2562"/>
<comment type="subcellular location">
    <subcellularLocation>
        <location evidence="17">Postsynaptic cell membrane</location>
        <topology evidence="17">Multi-pass membrane protein</topology>
    </subcellularLocation>
</comment>
<reference evidence="22" key="2">
    <citation type="submission" date="2025-09" db="UniProtKB">
        <authorList>
            <consortium name="Ensembl"/>
        </authorList>
    </citation>
    <scope>IDENTIFICATION</scope>
</reference>
<dbReference type="InterPro" id="IPR006029">
    <property type="entry name" value="Neurotrans-gated_channel_TM"/>
</dbReference>
<keyword evidence="4 18" id="KW-0732">Signal</keyword>
<feature type="region of interest" description="Disordered" evidence="19">
    <location>
        <begin position="408"/>
        <end position="429"/>
    </location>
</feature>
<feature type="domain" description="Neurotransmitter-gated ion-channel transmembrane" evidence="21">
    <location>
        <begin position="250"/>
        <end position="470"/>
    </location>
</feature>
<dbReference type="SUPFAM" id="SSF63712">
    <property type="entry name" value="Nicotinic receptor ligand binding domain-like"/>
    <property type="match status" value="1"/>
</dbReference>
<dbReference type="GO" id="GO:0005254">
    <property type="term" value="F:chloride channel activity"/>
    <property type="evidence" value="ECO:0007669"/>
    <property type="project" value="UniProtKB-KW"/>
</dbReference>
<dbReference type="CDD" id="cd19053">
    <property type="entry name" value="LGIC_TM_GABAAR_beta"/>
    <property type="match status" value="1"/>
</dbReference>
<evidence type="ECO:0000256" key="14">
    <source>
        <dbReference type="ARBA" id="ARBA00023257"/>
    </source>
</evidence>
<keyword evidence="8 18" id="KW-0472">Membrane</keyword>
<dbReference type="GO" id="GO:0005230">
    <property type="term" value="F:extracellular ligand-gated monoatomic ion channel activity"/>
    <property type="evidence" value="ECO:0007669"/>
    <property type="project" value="InterPro"/>
</dbReference>
<dbReference type="SUPFAM" id="SSF90112">
    <property type="entry name" value="Neurotransmitter-gated ion-channel transmembrane pore"/>
    <property type="match status" value="1"/>
</dbReference>
<feature type="domain" description="Neurotransmitter-gated ion-channel ligand-binding" evidence="20">
    <location>
        <begin position="39"/>
        <end position="242"/>
    </location>
</feature>
<dbReference type="InterPro" id="IPR036734">
    <property type="entry name" value="Neur_chan_lig-bd_sf"/>
</dbReference>
<dbReference type="AlphaFoldDB" id="A0A3Q3JWZ8"/>
<evidence type="ECO:0000256" key="11">
    <source>
        <dbReference type="ARBA" id="ARBA00023173"/>
    </source>
</evidence>
<reference evidence="22" key="1">
    <citation type="submission" date="2025-08" db="UniProtKB">
        <authorList>
            <consortium name="Ensembl"/>
        </authorList>
    </citation>
    <scope>IDENTIFICATION</scope>
</reference>
<dbReference type="PANTHER" id="PTHR18945">
    <property type="entry name" value="NEUROTRANSMITTER GATED ION CHANNEL"/>
    <property type="match status" value="1"/>
</dbReference>
<feature type="transmembrane region" description="Helical" evidence="18">
    <location>
        <begin position="309"/>
        <end position="332"/>
    </location>
</feature>
<proteinExistence type="inferred from homology"/>
<dbReference type="InterPro" id="IPR002289">
    <property type="entry name" value="GABAAb_rcpt"/>
</dbReference>
<evidence type="ECO:0000256" key="8">
    <source>
        <dbReference type="ARBA" id="ARBA00023136"/>
    </source>
</evidence>
<evidence type="ECO:0000313" key="23">
    <source>
        <dbReference type="Proteomes" id="UP000261600"/>
    </source>
</evidence>
<evidence type="ECO:0000259" key="21">
    <source>
        <dbReference type="Pfam" id="PF02932"/>
    </source>
</evidence>
<dbReference type="Ensembl" id="ENSMALT00000025215.1">
    <property type="protein sequence ID" value="ENSMALP00000024749.1"/>
    <property type="gene ID" value="ENSMALG00000017227.1"/>
</dbReference>
<evidence type="ECO:0000256" key="12">
    <source>
        <dbReference type="ARBA" id="ARBA00023180"/>
    </source>
</evidence>
<comment type="similarity">
    <text evidence="18">Belongs to the ligand-gated ion channel (TC 1.A.9) family.</text>
</comment>
<dbReference type="NCBIfam" id="TIGR00860">
    <property type="entry name" value="LIC"/>
    <property type="match status" value="1"/>
</dbReference>
<keyword evidence="13" id="KW-0868">Chloride</keyword>
<dbReference type="GO" id="GO:0004890">
    <property type="term" value="F:GABA-A receptor activity"/>
    <property type="evidence" value="ECO:0007669"/>
    <property type="project" value="InterPro"/>
</dbReference>
<dbReference type="Proteomes" id="UP000261600">
    <property type="component" value="Unplaced"/>
</dbReference>
<evidence type="ECO:0000256" key="3">
    <source>
        <dbReference type="ARBA" id="ARBA00022692"/>
    </source>
</evidence>
<dbReference type="InterPro" id="IPR036719">
    <property type="entry name" value="Neuro-gated_channel_TM_sf"/>
</dbReference>
<keyword evidence="23" id="KW-1185">Reference proteome</keyword>
<keyword evidence="12" id="KW-0325">Glycoprotein</keyword>
<protein>
    <recommendedName>
        <fullName evidence="24">Gamma-aminobutyric acid type A receptor beta3 subunit</fullName>
    </recommendedName>
</protein>